<feature type="compositionally biased region" description="Polar residues" evidence="5">
    <location>
        <begin position="158"/>
        <end position="169"/>
    </location>
</feature>
<dbReference type="Gene3D" id="4.10.400.10">
    <property type="entry name" value="Low-density Lipoprotein Receptor"/>
    <property type="match status" value="1"/>
</dbReference>
<dbReference type="InterPro" id="IPR032675">
    <property type="entry name" value="LRR_dom_sf"/>
</dbReference>
<sequence length="355" mass="40488">MITPLLRNVITVHDVRQLSFRHNNCSVGYFPCSKSSKCILQRQWCDDVIDCPDGEDEDFRTCKMHYRIFLLNFFKRCKGSSAEHKENCTGSSCLESFVRDLPNVSTTSTYGISPSSSIITEDQLFSCEEEQQEPVHSLQDGLGSPMSKNANKFEKSPVKSTISKNQVNSKTKKPKNQSAQSATLTDNQRNDSFHTIHSDEFDVYYYTSYKERCNIESSESLKCHKAGLTIIPPNISSTIKKISLQRNNISEVEDESFRTLKFLTQLDLRDNMIDHIAHDAFDALLSLNCLHRSRSQRNPRNLEADVWQMWQCGVSVSPCTTDNSNDFKIDLNNNELSALPQTFQSSRKDSSLEYL</sequence>
<feature type="region of interest" description="Disordered" evidence="5">
    <location>
        <begin position="136"/>
        <end position="191"/>
    </location>
</feature>
<evidence type="ECO:0000256" key="2">
    <source>
        <dbReference type="ARBA" id="ARBA00022737"/>
    </source>
</evidence>
<dbReference type="KEGG" id="hro:HELRODRAFT_158997"/>
<dbReference type="PANTHER" id="PTHR24366">
    <property type="entry name" value="IG(IMMUNOGLOBULIN) AND LRR(LEUCINE RICH REPEAT) DOMAINS"/>
    <property type="match status" value="1"/>
</dbReference>
<protein>
    <submittedName>
        <fullName evidence="6 7">Uncharacterized protein</fullName>
    </submittedName>
</protein>
<dbReference type="GeneID" id="20198119"/>
<proteinExistence type="predicted"/>
<accession>T1ENG9</accession>
<name>T1ENG9_HELRO</name>
<dbReference type="SUPFAM" id="SSF57424">
    <property type="entry name" value="LDL receptor-like module"/>
    <property type="match status" value="1"/>
</dbReference>
<dbReference type="HOGENOM" id="CLU_781375_0_0_1"/>
<gene>
    <name evidence="7" type="primary">20198119</name>
    <name evidence="6" type="ORF">HELRODRAFT_158997</name>
</gene>
<dbReference type="STRING" id="6412.T1ENG9"/>
<dbReference type="OrthoDB" id="6156721at2759"/>
<dbReference type="EMBL" id="KB095811">
    <property type="protein sequence ID" value="ESO12463.1"/>
    <property type="molecule type" value="Genomic_DNA"/>
</dbReference>
<evidence type="ECO:0000313" key="7">
    <source>
        <dbReference type="EnsemblMetazoa" id="HelroP158997"/>
    </source>
</evidence>
<dbReference type="Gene3D" id="3.80.10.10">
    <property type="entry name" value="Ribonuclease Inhibitor"/>
    <property type="match status" value="1"/>
</dbReference>
<keyword evidence="2" id="KW-0677">Repeat</keyword>
<dbReference type="InterPro" id="IPR023415">
    <property type="entry name" value="LDLR_class-A_CS"/>
</dbReference>
<comment type="caution">
    <text evidence="4">Lacks conserved residue(s) required for the propagation of feature annotation.</text>
</comment>
<dbReference type="CDD" id="cd00112">
    <property type="entry name" value="LDLa"/>
    <property type="match status" value="1"/>
</dbReference>
<dbReference type="RefSeq" id="XP_009009183.1">
    <property type="nucleotide sequence ID" value="XM_009010935.1"/>
</dbReference>
<dbReference type="InterPro" id="IPR036055">
    <property type="entry name" value="LDL_receptor-like_sf"/>
</dbReference>
<evidence type="ECO:0000256" key="5">
    <source>
        <dbReference type="SAM" id="MobiDB-lite"/>
    </source>
</evidence>
<reference evidence="7" key="3">
    <citation type="submission" date="2015-06" db="UniProtKB">
        <authorList>
            <consortium name="EnsemblMetazoa"/>
        </authorList>
    </citation>
    <scope>IDENTIFICATION</scope>
</reference>
<evidence type="ECO:0000256" key="1">
    <source>
        <dbReference type="ARBA" id="ARBA00022614"/>
    </source>
</evidence>
<dbReference type="Pfam" id="PF13855">
    <property type="entry name" value="LRR_8"/>
    <property type="match status" value="1"/>
</dbReference>
<keyword evidence="1" id="KW-0433">Leucine-rich repeat</keyword>
<reference evidence="6 8" key="2">
    <citation type="journal article" date="2013" name="Nature">
        <title>Insights into bilaterian evolution from three spiralian genomes.</title>
        <authorList>
            <person name="Simakov O."/>
            <person name="Marletaz F."/>
            <person name="Cho S.J."/>
            <person name="Edsinger-Gonzales E."/>
            <person name="Havlak P."/>
            <person name="Hellsten U."/>
            <person name="Kuo D.H."/>
            <person name="Larsson T."/>
            <person name="Lv J."/>
            <person name="Arendt D."/>
            <person name="Savage R."/>
            <person name="Osoegawa K."/>
            <person name="de Jong P."/>
            <person name="Grimwood J."/>
            <person name="Chapman J.A."/>
            <person name="Shapiro H."/>
            <person name="Aerts A."/>
            <person name="Otillar R.P."/>
            <person name="Terry A.Y."/>
            <person name="Boore J.L."/>
            <person name="Grigoriev I.V."/>
            <person name="Lindberg D.R."/>
            <person name="Seaver E.C."/>
            <person name="Weisblat D.A."/>
            <person name="Putnam N.H."/>
            <person name="Rokhsar D.S."/>
        </authorList>
    </citation>
    <scope>NUCLEOTIDE SEQUENCE</scope>
</reference>
<reference evidence="8" key="1">
    <citation type="submission" date="2012-12" db="EMBL/GenBank/DDBJ databases">
        <authorList>
            <person name="Hellsten U."/>
            <person name="Grimwood J."/>
            <person name="Chapman J.A."/>
            <person name="Shapiro H."/>
            <person name="Aerts A."/>
            <person name="Otillar R.P."/>
            <person name="Terry A.Y."/>
            <person name="Boore J.L."/>
            <person name="Simakov O."/>
            <person name="Marletaz F."/>
            <person name="Cho S.-J."/>
            <person name="Edsinger-Gonzales E."/>
            <person name="Havlak P."/>
            <person name="Kuo D.-H."/>
            <person name="Larsson T."/>
            <person name="Lv J."/>
            <person name="Arendt D."/>
            <person name="Savage R."/>
            <person name="Osoegawa K."/>
            <person name="de Jong P."/>
            <person name="Lindberg D.R."/>
            <person name="Seaver E.C."/>
            <person name="Weisblat D.A."/>
            <person name="Putnam N.H."/>
            <person name="Grigoriev I.V."/>
            <person name="Rokhsar D.S."/>
        </authorList>
    </citation>
    <scope>NUCLEOTIDE SEQUENCE</scope>
</reference>
<dbReference type="InterPro" id="IPR001611">
    <property type="entry name" value="Leu-rich_rpt"/>
</dbReference>
<organism evidence="7 8">
    <name type="scientific">Helobdella robusta</name>
    <name type="common">Californian leech</name>
    <dbReference type="NCBI Taxonomy" id="6412"/>
    <lineage>
        <taxon>Eukaryota</taxon>
        <taxon>Metazoa</taxon>
        <taxon>Spiralia</taxon>
        <taxon>Lophotrochozoa</taxon>
        <taxon>Annelida</taxon>
        <taxon>Clitellata</taxon>
        <taxon>Hirudinea</taxon>
        <taxon>Rhynchobdellida</taxon>
        <taxon>Glossiphoniidae</taxon>
        <taxon>Helobdella</taxon>
    </lineage>
</organism>
<evidence type="ECO:0000313" key="6">
    <source>
        <dbReference type="EMBL" id="ESO12463.1"/>
    </source>
</evidence>
<dbReference type="AlphaFoldDB" id="T1ENG9"/>
<keyword evidence="8" id="KW-1185">Reference proteome</keyword>
<dbReference type="InParanoid" id="T1ENG9"/>
<dbReference type="CTD" id="20198119"/>
<feature type="compositionally biased region" description="Polar residues" evidence="5">
    <location>
        <begin position="176"/>
        <end position="187"/>
    </location>
</feature>
<evidence type="ECO:0000256" key="4">
    <source>
        <dbReference type="PROSITE-ProRule" id="PRU00124"/>
    </source>
</evidence>
<dbReference type="SUPFAM" id="SSF52058">
    <property type="entry name" value="L domain-like"/>
    <property type="match status" value="1"/>
</dbReference>
<dbReference type="Proteomes" id="UP000015101">
    <property type="component" value="Unassembled WGS sequence"/>
</dbReference>
<dbReference type="SMART" id="SM00192">
    <property type="entry name" value="LDLa"/>
    <property type="match status" value="1"/>
</dbReference>
<dbReference type="PROSITE" id="PS01209">
    <property type="entry name" value="LDLRA_1"/>
    <property type="match status" value="1"/>
</dbReference>
<dbReference type="PROSITE" id="PS50068">
    <property type="entry name" value="LDLRA_2"/>
    <property type="match status" value="1"/>
</dbReference>
<evidence type="ECO:0000256" key="3">
    <source>
        <dbReference type="ARBA" id="ARBA00023157"/>
    </source>
</evidence>
<evidence type="ECO:0000313" key="8">
    <source>
        <dbReference type="Proteomes" id="UP000015101"/>
    </source>
</evidence>
<dbReference type="EnsemblMetazoa" id="HelroT158997">
    <property type="protein sequence ID" value="HelroP158997"/>
    <property type="gene ID" value="HelroG158997"/>
</dbReference>
<keyword evidence="3" id="KW-1015">Disulfide bond</keyword>
<dbReference type="InterPro" id="IPR002172">
    <property type="entry name" value="LDrepeatLR_classA_rpt"/>
</dbReference>
<dbReference type="EMBL" id="AMQM01000171">
    <property type="status" value="NOT_ANNOTATED_CDS"/>
    <property type="molecule type" value="Genomic_DNA"/>
</dbReference>